<name>A0ABV3ST46_9ACTN</name>
<keyword evidence="2" id="KW-1185">Reference proteome</keyword>
<accession>A0ABV3ST46</accession>
<evidence type="ECO:0000313" key="2">
    <source>
        <dbReference type="Proteomes" id="UP001556631"/>
    </source>
</evidence>
<comment type="caution">
    <text evidence="1">The sequence shown here is derived from an EMBL/GenBank/DDBJ whole genome shotgun (WGS) entry which is preliminary data.</text>
</comment>
<evidence type="ECO:0008006" key="3">
    <source>
        <dbReference type="Google" id="ProtNLM"/>
    </source>
</evidence>
<protein>
    <recommendedName>
        <fullName evidence="3">NifU family protein</fullName>
    </recommendedName>
</protein>
<dbReference type="RefSeq" id="WP_367990734.1">
    <property type="nucleotide sequence ID" value="NZ_JBFPJR010000001.1"/>
</dbReference>
<dbReference type="Proteomes" id="UP001556631">
    <property type="component" value="Unassembled WGS sequence"/>
</dbReference>
<dbReference type="EMBL" id="JBFPJR010000001">
    <property type="protein sequence ID" value="MEX0426106.1"/>
    <property type="molecule type" value="Genomic_DNA"/>
</dbReference>
<evidence type="ECO:0000313" key="1">
    <source>
        <dbReference type="EMBL" id="MEX0426106.1"/>
    </source>
</evidence>
<sequence length="80" mass="8683">MSIDQAQLEDFRKTMAADDYHLEVDVTDGAADVRIKAGPDACAECLVPKTMMATMLAPVLGVDAERIALTYPTEFPGDHK</sequence>
<proteinExistence type="predicted"/>
<organism evidence="1 2">
    <name type="scientific">Nocardioides eburneus</name>
    <dbReference type="NCBI Taxonomy" id="3231482"/>
    <lineage>
        <taxon>Bacteria</taxon>
        <taxon>Bacillati</taxon>
        <taxon>Actinomycetota</taxon>
        <taxon>Actinomycetes</taxon>
        <taxon>Propionibacteriales</taxon>
        <taxon>Nocardioidaceae</taxon>
        <taxon>Nocardioides</taxon>
    </lineage>
</organism>
<reference evidence="1 2" key="1">
    <citation type="submission" date="2024-07" db="EMBL/GenBank/DDBJ databases">
        <authorList>
            <person name="Lee S."/>
            <person name="Kang M."/>
        </authorList>
    </citation>
    <scope>NUCLEOTIDE SEQUENCE [LARGE SCALE GENOMIC DNA]</scope>
    <source>
        <strain evidence="1 2">DS6</strain>
    </source>
</reference>
<gene>
    <name evidence="1" type="ORF">AB3X52_00625</name>
</gene>